<reference evidence="2" key="1">
    <citation type="submission" date="2022-02" db="EMBL/GenBank/DDBJ databases">
        <authorList>
            <person name="Henning P.M."/>
            <person name="McCubbin A.G."/>
            <person name="Shore J.S."/>
        </authorList>
    </citation>
    <scope>NUCLEOTIDE SEQUENCE</scope>
    <source>
        <strain evidence="2">F60SS</strain>
        <tissue evidence="2">Leaves</tissue>
    </source>
</reference>
<feature type="domain" description="At1g61320/AtMIF1 LRR" evidence="1">
    <location>
        <begin position="2"/>
        <end position="82"/>
    </location>
</feature>
<reference evidence="2" key="2">
    <citation type="journal article" date="2023" name="Plants (Basel)">
        <title>Annotation of the Turnera subulata (Passifloraceae) Draft Genome Reveals the S-Locus Evolved after the Divergence of Turneroideae from Passifloroideae in a Stepwise Manner.</title>
        <authorList>
            <person name="Henning P.M."/>
            <person name="Roalson E.H."/>
            <person name="Mir W."/>
            <person name="McCubbin A.G."/>
            <person name="Shore J.S."/>
        </authorList>
    </citation>
    <scope>NUCLEOTIDE SEQUENCE</scope>
    <source>
        <strain evidence="2">F60SS</strain>
    </source>
</reference>
<sequence length="138" mass="15312">MEAILSNCLLLEELHLACCKELPSLKMVSASLRKLQIRGDGMKAEISAINLIDFDYRGRHSSNIILLDAPRLINIFLFSVAARDVSHALSLCSGKPHLMAPIFNVSLSADPKVDARQRIGTFNSIKLLKLGVYIHDNR</sequence>
<keyword evidence="3" id="KW-1185">Reference proteome</keyword>
<comment type="caution">
    <text evidence="2">The sequence shown here is derived from an EMBL/GenBank/DDBJ whole genome shotgun (WGS) entry which is preliminary data.</text>
</comment>
<dbReference type="OrthoDB" id="1744980at2759"/>
<evidence type="ECO:0000313" key="3">
    <source>
        <dbReference type="Proteomes" id="UP001141552"/>
    </source>
</evidence>
<dbReference type="PANTHER" id="PTHR34145">
    <property type="entry name" value="OS02G0105600 PROTEIN"/>
    <property type="match status" value="1"/>
</dbReference>
<dbReference type="InterPro" id="IPR053772">
    <property type="entry name" value="At1g61320/At1g61330-like"/>
</dbReference>
<dbReference type="Proteomes" id="UP001141552">
    <property type="component" value="Unassembled WGS sequence"/>
</dbReference>
<dbReference type="Pfam" id="PF23622">
    <property type="entry name" value="LRR_At1g61320_AtMIF1"/>
    <property type="match status" value="1"/>
</dbReference>
<dbReference type="InterPro" id="IPR055357">
    <property type="entry name" value="LRR_At1g61320_AtMIF1"/>
</dbReference>
<evidence type="ECO:0000259" key="1">
    <source>
        <dbReference type="Pfam" id="PF23622"/>
    </source>
</evidence>
<proteinExistence type="predicted"/>
<accession>A0A9Q0F8S5</accession>
<dbReference type="PANTHER" id="PTHR34145:SF28">
    <property type="entry name" value="F-BOX DOMAIN-CONTAINING PROTEIN"/>
    <property type="match status" value="1"/>
</dbReference>
<organism evidence="2 3">
    <name type="scientific">Turnera subulata</name>
    <dbReference type="NCBI Taxonomy" id="218843"/>
    <lineage>
        <taxon>Eukaryota</taxon>
        <taxon>Viridiplantae</taxon>
        <taxon>Streptophyta</taxon>
        <taxon>Embryophyta</taxon>
        <taxon>Tracheophyta</taxon>
        <taxon>Spermatophyta</taxon>
        <taxon>Magnoliopsida</taxon>
        <taxon>eudicotyledons</taxon>
        <taxon>Gunneridae</taxon>
        <taxon>Pentapetalae</taxon>
        <taxon>rosids</taxon>
        <taxon>fabids</taxon>
        <taxon>Malpighiales</taxon>
        <taxon>Passifloraceae</taxon>
        <taxon>Turnera</taxon>
    </lineage>
</organism>
<protein>
    <recommendedName>
        <fullName evidence="1">At1g61320/AtMIF1 LRR domain-containing protein</fullName>
    </recommendedName>
</protein>
<gene>
    <name evidence="2" type="ORF">Tsubulata_004062</name>
</gene>
<dbReference type="EMBL" id="JAKUCV010006706">
    <property type="protein sequence ID" value="KAJ4826310.1"/>
    <property type="molecule type" value="Genomic_DNA"/>
</dbReference>
<dbReference type="AlphaFoldDB" id="A0A9Q0F8S5"/>
<name>A0A9Q0F8S5_9ROSI</name>
<evidence type="ECO:0000313" key="2">
    <source>
        <dbReference type="EMBL" id="KAJ4826310.1"/>
    </source>
</evidence>